<dbReference type="AlphaFoldDB" id="A0AAD9GF59"/>
<gene>
    <name evidence="2" type="ORF">X943_000419</name>
</gene>
<dbReference type="EMBL" id="JAHBMH010000033">
    <property type="protein sequence ID" value="KAK1937245.1"/>
    <property type="molecule type" value="Genomic_DNA"/>
</dbReference>
<feature type="compositionally biased region" description="Basic and acidic residues" evidence="1">
    <location>
        <begin position="1"/>
        <end position="10"/>
    </location>
</feature>
<proteinExistence type="predicted"/>
<accession>A0AAD9GF59</accession>
<name>A0AAD9GF59_BABDI</name>
<feature type="compositionally biased region" description="Polar residues" evidence="1">
    <location>
        <begin position="12"/>
        <end position="26"/>
    </location>
</feature>
<protein>
    <submittedName>
        <fullName evidence="2">Uncharacterized protein</fullName>
    </submittedName>
</protein>
<reference evidence="2" key="1">
    <citation type="journal article" date="2014" name="Nucleic Acids Res.">
        <title>The evolutionary dynamics of variant antigen genes in Babesia reveal a history of genomic innovation underlying host-parasite interaction.</title>
        <authorList>
            <person name="Jackson A.P."/>
            <person name="Otto T.D."/>
            <person name="Darby A."/>
            <person name="Ramaprasad A."/>
            <person name="Xia D."/>
            <person name="Echaide I.E."/>
            <person name="Farber M."/>
            <person name="Gahlot S."/>
            <person name="Gamble J."/>
            <person name="Gupta D."/>
            <person name="Gupta Y."/>
            <person name="Jackson L."/>
            <person name="Malandrin L."/>
            <person name="Malas T.B."/>
            <person name="Moussa E."/>
            <person name="Nair M."/>
            <person name="Reid A.J."/>
            <person name="Sanders M."/>
            <person name="Sharma J."/>
            <person name="Tracey A."/>
            <person name="Quail M.A."/>
            <person name="Weir W."/>
            <person name="Wastling J.M."/>
            <person name="Hall N."/>
            <person name="Willadsen P."/>
            <person name="Lingelbach K."/>
            <person name="Shiels B."/>
            <person name="Tait A."/>
            <person name="Berriman M."/>
            <person name="Allred D.R."/>
            <person name="Pain A."/>
        </authorList>
    </citation>
    <scope>NUCLEOTIDE SEQUENCE</scope>
    <source>
        <strain evidence="2">1802A</strain>
    </source>
</reference>
<reference evidence="2" key="2">
    <citation type="submission" date="2021-05" db="EMBL/GenBank/DDBJ databases">
        <authorList>
            <person name="Pain A."/>
        </authorList>
    </citation>
    <scope>NUCLEOTIDE SEQUENCE</scope>
    <source>
        <strain evidence="2">1802A</strain>
    </source>
</reference>
<evidence type="ECO:0000313" key="3">
    <source>
        <dbReference type="Proteomes" id="UP001195914"/>
    </source>
</evidence>
<feature type="region of interest" description="Disordered" evidence="1">
    <location>
        <begin position="1"/>
        <end position="26"/>
    </location>
</feature>
<comment type="caution">
    <text evidence="2">The sequence shown here is derived from an EMBL/GenBank/DDBJ whole genome shotgun (WGS) entry which is preliminary data.</text>
</comment>
<sequence length="63" mass="7148">MDRSGFEPETFRMQSGRDTPTPSALTQGRAILGHGTYVEDNKLKSTYLGRYKTVRLWIITVSI</sequence>
<evidence type="ECO:0000256" key="1">
    <source>
        <dbReference type="SAM" id="MobiDB-lite"/>
    </source>
</evidence>
<keyword evidence="3" id="KW-1185">Reference proteome</keyword>
<evidence type="ECO:0000313" key="2">
    <source>
        <dbReference type="EMBL" id="KAK1937245.1"/>
    </source>
</evidence>
<dbReference type="Proteomes" id="UP001195914">
    <property type="component" value="Unassembled WGS sequence"/>
</dbReference>
<organism evidence="2 3">
    <name type="scientific">Babesia divergens</name>
    <dbReference type="NCBI Taxonomy" id="32595"/>
    <lineage>
        <taxon>Eukaryota</taxon>
        <taxon>Sar</taxon>
        <taxon>Alveolata</taxon>
        <taxon>Apicomplexa</taxon>
        <taxon>Aconoidasida</taxon>
        <taxon>Piroplasmida</taxon>
        <taxon>Babesiidae</taxon>
        <taxon>Babesia</taxon>
    </lineage>
</organism>